<dbReference type="Pfam" id="PF01476">
    <property type="entry name" value="LysM"/>
    <property type="match status" value="1"/>
</dbReference>
<accession>A0ABM9EKR6</accession>
<feature type="domain" description="LysM" evidence="1">
    <location>
        <begin position="38"/>
        <end position="89"/>
    </location>
</feature>
<organism evidence="2 3">
    <name type="scientific">Neobacillus rhizosphaerae</name>
    <dbReference type="NCBI Taxonomy" id="2880965"/>
    <lineage>
        <taxon>Bacteria</taxon>
        <taxon>Bacillati</taxon>
        <taxon>Bacillota</taxon>
        <taxon>Bacilli</taxon>
        <taxon>Bacillales</taxon>
        <taxon>Bacillaceae</taxon>
        <taxon>Neobacillus</taxon>
    </lineage>
</organism>
<dbReference type="RefSeq" id="WP_248733507.1">
    <property type="nucleotide sequence ID" value="NZ_CALBWS010000001.1"/>
</dbReference>
<keyword evidence="2" id="KW-0132">Cell division</keyword>
<protein>
    <submittedName>
        <fullName evidence="2">Cell division suppressor protein YneA</fullName>
    </submittedName>
</protein>
<dbReference type="CDD" id="cd00118">
    <property type="entry name" value="LysM"/>
    <property type="match status" value="1"/>
</dbReference>
<evidence type="ECO:0000313" key="3">
    <source>
        <dbReference type="Proteomes" id="UP000838308"/>
    </source>
</evidence>
<dbReference type="PROSITE" id="PS51257">
    <property type="entry name" value="PROKAR_LIPOPROTEIN"/>
    <property type="match status" value="1"/>
</dbReference>
<sequence length="108" mass="12199">MKNLWSKYSYAITLILLSCSLAFILSVQKQSINQNKYLKVKISEGDSLWEISNQYSDLHSLTNEEFVSWVKNHNKNVSDQIFPGEEIIIPVNKKSSSSTTELASAIGD</sequence>
<dbReference type="PROSITE" id="PS51782">
    <property type="entry name" value="LYSM"/>
    <property type="match status" value="1"/>
</dbReference>
<reference evidence="2" key="1">
    <citation type="submission" date="2022-04" db="EMBL/GenBank/DDBJ databases">
        <authorList>
            <person name="Criscuolo A."/>
        </authorList>
    </citation>
    <scope>NUCLEOTIDE SEQUENCE</scope>
    <source>
        <strain evidence="2">CIP111895</strain>
    </source>
</reference>
<dbReference type="EMBL" id="CALBWS010000001">
    <property type="protein sequence ID" value="CAH2713164.1"/>
    <property type="molecule type" value="Genomic_DNA"/>
</dbReference>
<dbReference type="Gene3D" id="3.10.350.10">
    <property type="entry name" value="LysM domain"/>
    <property type="match status" value="1"/>
</dbReference>
<dbReference type="InterPro" id="IPR036779">
    <property type="entry name" value="LysM_dom_sf"/>
</dbReference>
<evidence type="ECO:0000313" key="2">
    <source>
        <dbReference type="EMBL" id="CAH2713164.1"/>
    </source>
</evidence>
<dbReference type="SMART" id="SM00257">
    <property type="entry name" value="LysM"/>
    <property type="match status" value="1"/>
</dbReference>
<keyword evidence="3" id="KW-1185">Reference proteome</keyword>
<gene>
    <name evidence="2" type="primary">yneA_1</name>
    <name evidence="2" type="ORF">BACCIP111895_00298</name>
</gene>
<proteinExistence type="predicted"/>
<evidence type="ECO:0000259" key="1">
    <source>
        <dbReference type="PROSITE" id="PS51782"/>
    </source>
</evidence>
<keyword evidence="2" id="KW-0131">Cell cycle</keyword>
<dbReference type="InterPro" id="IPR018392">
    <property type="entry name" value="LysM"/>
</dbReference>
<name>A0ABM9EKR6_9BACI</name>
<dbReference type="Proteomes" id="UP000838308">
    <property type="component" value="Unassembled WGS sequence"/>
</dbReference>
<comment type="caution">
    <text evidence="2">The sequence shown here is derived from an EMBL/GenBank/DDBJ whole genome shotgun (WGS) entry which is preliminary data.</text>
</comment>
<dbReference type="GO" id="GO:0051301">
    <property type="term" value="P:cell division"/>
    <property type="evidence" value="ECO:0007669"/>
    <property type="project" value="UniProtKB-KW"/>
</dbReference>